<dbReference type="Gramene" id="KQJ94525">
    <property type="protein sequence ID" value="KQJ94525"/>
    <property type="gene ID" value="BRADI_3g11011v3"/>
</dbReference>
<reference evidence="2" key="2">
    <citation type="submission" date="2017-06" db="EMBL/GenBank/DDBJ databases">
        <title>WGS assembly of Brachypodium distachyon.</title>
        <authorList>
            <consortium name="The International Brachypodium Initiative"/>
            <person name="Lucas S."/>
            <person name="Harmon-Smith M."/>
            <person name="Lail K."/>
            <person name="Tice H."/>
            <person name="Grimwood J."/>
            <person name="Bruce D."/>
            <person name="Barry K."/>
            <person name="Shu S."/>
            <person name="Lindquist E."/>
            <person name="Wang M."/>
            <person name="Pitluck S."/>
            <person name="Vogel J.P."/>
            <person name="Garvin D.F."/>
            <person name="Mockler T.C."/>
            <person name="Schmutz J."/>
            <person name="Rokhsar D."/>
            <person name="Bevan M.W."/>
        </authorList>
    </citation>
    <scope>NUCLEOTIDE SEQUENCE</scope>
    <source>
        <strain evidence="2">Bd21</strain>
    </source>
</reference>
<keyword evidence="1" id="KW-0472">Membrane</keyword>
<name>A0A0Q3LPS0_BRADI</name>
<evidence type="ECO:0000313" key="2">
    <source>
        <dbReference type="EMBL" id="KQJ94525.1"/>
    </source>
</evidence>
<keyword evidence="1" id="KW-0812">Transmembrane</keyword>
<dbReference type="AlphaFoldDB" id="A0A0Q3LPS0"/>
<evidence type="ECO:0000313" key="4">
    <source>
        <dbReference type="Proteomes" id="UP000008810"/>
    </source>
</evidence>
<sequence>MSFWPNYFRITELVKCYNHIVRMQRNMIAPKTLNLLQTPRSATSSGSSVNQSRNVGTMVSTTMIFCNWFSHVLCLSFLMTMLLLMYATCVRKLCNCKFQLSLYRPAFVLVGIVKLT</sequence>
<keyword evidence="1" id="KW-1133">Transmembrane helix</keyword>
<reference evidence="2 3" key="1">
    <citation type="journal article" date="2010" name="Nature">
        <title>Genome sequencing and analysis of the model grass Brachypodium distachyon.</title>
        <authorList>
            <consortium name="International Brachypodium Initiative"/>
        </authorList>
    </citation>
    <scope>NUCLEOTIDE SEQUENCE [LARGE SCALE GENOMIC DNA]</scope>
    <source>
        <strain evidence="2 3">Bd21</strain>
    </source>
</reference>
<reference evidence="3" key="3">
    <citation type="submission" date="2018-08" db="UniProtKB">
        <authorList>
            <consortium name="EnsemblPlants"/>
        </authorList>
    </citation>
    <scope>IDENTIFICATION</scope>
    <source>
        <strain evidence="3">cv. Bd21</strain>
    </source>
</reference>
<feature type="transmembrane region" description="Helical" evidence="1">
    <location>
        <begin position="68"/>
        <end position="87"/>
    </location>
</feature>
<evidence type="ECO:0000256" key="1">
    <source>
        <dbReference type="SAM" id="Phobius"/>
    </source>
</evidence>
<organism evidence="2">
    <name type="scientific">Brachypodium distachyon</name>
    <name type="common">Purple false brome</name>
    <name type="synonym">Trachynia distachya</name>
    <dbReference type="NCBI Taxonomy" id="15368"/>
    <lineage>
        <taxon>Eukaryota</taxon>
        <taxon>Viridiplantae</taxon>
        <taxon>Streptophyta</taxon>
        <taxon>Embryophyta</taxon>
        <taxon>Tracheophyta</taxon>
        <taxon>Spermatophyta</taxon>
        <taxon>Magnoliopsida</taxon>
        <taxon>Liliopsida</taxon>
        <taxon>Poales</taxon>
        <taxon>Poaceae</taxon>
        <taxon>BOP clade</taxon>
        <taxon>Pooideae</taxon>
        <taxon>Stipodae</taxon>
        <taxon>Brachypodieae</taxon>
        <taxon>Brachypodium</taxon>
    </lineage>
</organism>
<proteinExistence type="predicted"/>
<accession>A0A0Q3LPS0</accession>
<gene>
    <name evidence="2" type="ORF">BRADI_3g11011v3</name>
</gene>
<dbReference type="InParanoid" id="A0A0Q3LPS0"/>
<evidence type="ECO:0000313" key="3">
    <source>
        <dbReference type="EnsemblPlants" id="KQJ94525"/>
    </source>
</evidence>
<keyword evidence="4" id="KW-1185">Reference proteome</keyword>
<protein>
    <submittedName>
        <fullName evidence="2 3">Uncharacterized protein</fullName>
    </submittedName>
</protein>
<dbReference type="Proteomes" id="UP000008810">
    <property type="component" value="Chromosome 3"/>
</dbReference>
<dbReference type="EnsemblPlants" id="KQJ94525">
    <property type="protein sequence ID" value="KQJ94525"/>
    <property type="gene ID" value="BRADI_3g11011v3"/>
</dbReference>
<dbReference type="EMBL" id="CM000882">
    <property type="protein sequence ID" value="KQJ94525.1"/>
    <property type="molecule type" value="Genomic_DNA"/>
</dbReference>